<dbReference type="Proteomes" id="UP000887566">
    <property type="component" value="Unplaced"/>
</dbReference>
<keyword evidence="2" id="KW-1185">Reference proteome</keyword>
<feature type="region of interest" description="Disordered" evidence="1">
    <location>
        <begin position="83"/>
        <end position="132"/>
    </location>
</feature>
<feature type="compositionally biased region" description="Acidic residues" evidence="1">
    <location>
        <begin position="113"/>
        <end position="126"/>
    </location>
</feature>
<accession>A0A914UWM0</accession>
<feature type="compositionally biased region" description="Polar residues" evidence="1">
    <location>
        <begin position="22"/>
        <end position="34"/>
    </location>
</feature>
<reference evidence="3" key="1">
    <citation type="submission" date="2022-11" db="UniProtKB">
        <authorList>
            <consortium name="WormBaseParasite"/>
        </authorList>
    </citation>
    <scope>IDENTIFICATION</scope>
</reference>
<feature type="compositionally biased region" description="Low complexity" evidence="1">
    <location>
        <begin position="1"/>
        <end position="21"/>
    </location>
</feature>
<evidence type="ECO:0000256" key="1">
    <source>
        <dbReference type="SAM" id="MobiDB-lite"/>
    </source>
</evidence>
<sequence length="132" mass="14209">MSAESLPPAISPIPSALANPSHASTPMNVYTRQIPSEADMNSERSSMGSGHRGSLIDSAVDGLLGLVEAPKKAFQKRRILRKHKKAMKKQQAQLNGSENVSDGLEGLDVTLTDPDDDEETDCSDEENPLHTV</sequence>
<name>A0A914UWM0_9BILA</name>
<proteinExistence type="predicted"/>
<organism evidence="2 3">
    <name type="scientific">Plectus sambesii</name>
    <dbReference type="NCBI Taxonomy" id="2011161"/>
    <lineage>
        <taxon>Eukaryota</taxon>
        <taxon>Metazoa</taxon>
        <taxon>Ecdysozoa</taxon>
        <taxon>Nematoda</taxon>
        <taxon>Chromadorea</taxon>
        <taxon>Plectida</taxon>
        <taxon>Plectina</taxon>
        <taxon>Plectoidea</taxon>
        <taxon>Plectidae</taxon>
        <taxon>Plectus</taxon>
    </lineage>
</organism>
<evidence type="ECO:0000313" key="3">
    <source>
        <dbReference type="WBParaSite" id="PSAMB.scaffold13010size2475.g35218.t1"/>
    </source>
</evidence>
<protein>
    <submittedName>
        <fullName evidence="3">Uncharacterized protein</fullName>
    </submittedName>
</protein>
<feature type="region of interest" description="Disordered" evidence="1">
    <location>
        <begin position="1"/>
        <end position="53"/>
    </location>
</feature>
<evidence type="ECO:0000313" key="2">
    <source>
        <dbReference type="Proteomes" id="UP000887566"/>
    </source>
</evidence>
<dbReference type="AlphaFoldDB" id="A0A914UWM0"/>
<dbReference type="WBParaSite" id="PSAMB.scaffold13010size2475.g35218.t1">
    <property type="protein sequence ID" value="PSAMB.scaffold13010size2475.g35218.t1"/>
    <property type="gene ID" value="PSAMB.scaffold13010size2475.g35218"/>
</dbReference>